<evidence type="ECO:0000313" key="2">
    <source>
        <dbReference type="Proteomes" id="UP000095038"/>
    </source>
</evidence>
<sequence>MSHNNFKQSSYKIDKEDNNENANDISSFDLFDAEKYWNFKSSIKDDVIFHEFADPLIKRIILSTATDSNTFKDCDLQLITMDFLFCNFNHTSNCAHDHFNNYEHHSSTDINNHDALKKLSLSINANIISSFNNKNELKLQINY</sequence>
<organism evidence="1 2">
    <name type="scientific">Ascoidea rubescens DSM 1968</name>
    <dbReference type="NCBI Taxonomy" id="1344418"/>
    <lineage>
        <taxon>Eukaryota</taxon>
        <taxon>Fungi</taxon>
        <taxon>Dikarya</taxon>
        <taxon>Ascomycota</taxon>
        <taxon>Saccharomycotina</taxon>
        <taxon>Saccharomycetes</taxon>
        <taxon>Ascoideaceae</taxon>
        <taxon>Ascoidea</taxon>
    </lineage>
</organism>
<gene>
    <name evidence="1" type="ORF">ASCRUDRAFT_14298</name>
</gene>
<reference evidence="2" key="1">
    <citation type="submission" date="2016-05" db="EMBL/GenBank/DDBJ databases">
        <title>Comparative genomics of biotechnologically important yeasts.</title>
        <authorList>
            <consortium name="DOE Joint Genome Institute"/>
            <person name="Riley R."/>
            <person name="Haridas S."/>
            <person name="Wolfe K.H."/>
            <person name="Lopes M.R."/>
            <person name="Hittinger C.T."/>
            <person name="Goker M."/>
            <person name="Salamov A."/>
            <person name="Wisecaver J."/>
            <person name="Long T.M."/>
            <person name="Aerts A.L."/>
            <person name="Barry K."/>
            <person name="Choi C."/>
            <person name="Clum A."/>
            <person name="Coughlan A.Y."/>
            <person name="Deshpande S."/>
            <person name="Douglass A.P."/>
            <person name="Hanson S.J."/>
            <person name="Klenk H.-P."/>
            <person name="Labutti K."/>
            <person name="Lapidus A."/>
            <person name="Lindquist E."/>
            <person name="Lipzen A."/>
            <person name="Meier-Kolthoff J.P."/>
            <person name="Ohm R.A."/>
            <person name="Otillar R.P."/>
            <person name="Pangilinan J."/>
            <person name="Peng Y."/>
            <person name="Rokas A."/>
            <person name="Rosa C.A."/>
            <person name="Scheuner C."/>
            <person name="Sibirny A.A."/>
            <person name="Slot J.C."/>
            <person name="Stielow J.B."/>
            <person name="Sun H."/>
            <person name="Kurtzman C.P."/>
            <person name="Blackwell M."/>
            <person name="Grigoriev I.V."/>
            <person name="Jeffries T.W."/>
        </authorList>
    </citation>
    <scope>NUCLEOTIDE SEQUENCE [LARGE SCALE GENOMIC DNA]</scope>
    <source>
        <strain evidence="2">DSM 1968</strain>
    </source>
</reference>
<evidence type="ECO:0000313" key="1">
    <source>
        <dbReference type="EMBL" id="ODV60162.1"/>
    </source>
</evidence>
<accession>A0A1D2VF07</accession>
<keyword evidence="2" id="KW-1185">Reference proteome</keyword>
<dbReference type="Proteomes" id="UP000095038">
    <property type="component" value="Unassembled WGS sequence"/>
</dbReference>
<protein>
    <submittedName>
        <fullName evidence="1">Uncharacterized protein</fullName>
    </submittedName>
</protein>
<name>A0A1D2VF07_9ASCO</name>
<proteinExistence type="predicted"/>
<dbReference type="InParanoid" id="A0A1D2VF07"/>
<dbReference type="OrthoDB" id="2192946at2759"/>
<dbReference type="AlphaFoldDB" id="A0A1D2VF07"/>
<dbReference type="RefSeq" id="XP_020046469.1">
    <property type="nucleotide sequence ID" value="XM_020189190.1"/>
</dbReference>
<dbReference type="GeneID" id="30962826"/>
<dbReference type="EMBL" id="KV454483">
    <property type="protein sequence ID" value="ODV60162.1"/>
    <property type="molecule type" value="Genomic_DNA"/>
</dbReference>